<dbReference type="VEuPathDB" id="PiroplasmaDB:BMR1_03g04490"/>
<accession>A0A1R4ACE1</accession>
<evidence type="ECO:0000313" key="7">
    <source>
        <dbReference type="Proteomes" id="UP000002899"/>
    </source>
</evidence>
<evidence type="ECO:0000256" key="2">
    <source>
        <dbReference type="ARBA" id="ARBA00012787"/>
    </source>
</evidence>
<dbReference type="InterPro" id="IPR020103">
    <property type="entry name" value="PsdUridine_synth_cat_dom_sf"/>
</dbReference>
<dbReference type="Gene3D" id="3.30.70.3190">
    <property type="match status" value="1"/>
</dbReference>
<dbReference type="PANTHER" id="PTHR21568">
    <property type="entry name" value="TRNA PSEUDOURIDINE SYNTHASE PUS10"/>
    <property type="match status" value="1"/>
</dbReference>
<dbReference type="EMBL" id="LN871598">
    <property type="protein sequence ID" value="SJK86683.1"/>
    <property type="molecule type" value="Genomic_DNA"/>
</dbReference>
<dbReference type="Pfam" id="PF21238">
    <property type="entry name" value="Pus10_C"/>
    <property type="match status" value="2"/>
</dbReference>
<keyword evidence="3" id="KW-0819">tRNA processing</keyword>
<dbReference type="GO" id="GO:0003723">
    <property type="term" value="F:RNA binding"/>
    <property type="evidence" value="ECO:0007669"/>
    <property type="project" value="InterPro"/>
</dbReference>
<dbReference type="OrthoDB" id="271937at2759"/>
<dbReference type="AlphaFoldDB" id="A0A1R4ACE1"/>
<reference evidence="6 7" key="3">
    <citation type="journal article" date="2016" name="Sci. Rep.">
        <title>Genome-wide diversity and gene expression profiling of Babesia microti isolates identify polymorphic genes that mediate host-pathogen interactions.</title>
        <authorList>
            <person name="Silva J.C."/>
            <person name="Cornillot E."/>
            <person name="McCracken C."/>
            <person name="Usmani-Brown S."/>
            <person name="Dwivedi A."/>
            <person name="Ifeonu O.O."/>
            <person name="Crabtree J."/>
            <person name="Gotia H.T."/>
            <person name="Virji A.Z."/>
            <person name="Reynes C."/>
            <person name="Colinge J."/>
            <person name="Kumar V."/>
            <person name="Lawres L."/>
            <person name="Pazzi J.E."/>
            <person name="Pablo J.V."/>
            <person name="Hung C."/>
            <person name="Brancato J."/>
            <person name="Kumari P."/>
            <person name="Orvis J."/>
            <person name="Tretina K."/>
            <person name="Chibucos M."/>
            <person name="Ott S."/>
            <person name="Sadzewicz L."/>
            <person name="Sengamalay N."/>
            <person name="Shetty A.C."/>
            <person name="Su Q."/>
            <person name="Tallon L."/>
            <person name="Fraser C.M."/>
            <person name="Frutos R."/>
            <person name="Molina D.M."/>
            <person name="Krause P.J."/>
            <person name="Ben Mamoun C."/>
        </authorList>
    </citation>
    <scope>NUCLEOTIDE SEQUENCE [LARGE SCALE GENOMIC DNA]</scope>
    <source>
        <strain evidence="6 7">RI</strain>
    </source>
</reference>
<dbReference type="PANTHER" id="PTHR21568:SF0">
    <property type="entry name" value="TRNA PSEUDOURIDINE SYNTHASE PUS10"/>
    <property type="match status" value="1"/>
</dbReference>
<dbReference type="GO" id="GO:0031119">
    <property type="term" value="P:tRNA pseudouridine synthesis"/>
    <property type="evidence" value="ECO:0007669"/>
    <property type="project" value="TreeGrafter"/>
</dbReference>
<dbReference type="Gene3D" id="3.30.70.2510">
    <property type="match status" value="1"/>
</dbReference>
<dbReference type="KEGG" id="bmic:BMR1_03g04490"/>
<sequence>MSDTSDMDVIPCVHCLELFNKSLATHDHTPGSGINECSKNSDICAICKNLFMNLKLELQVSTYRLPQNINISTIDDKTLIELLSNVQILNKRKLNFDFLVLMTKLYPVTNDIIGVTNENTVYDSFYFEIPDFSVVINNFIAYYSAHHKSLSDCTANNYHFGNYKYVKKKILKHLTNIAYTQLSQYMEQTINEHNEIIHFINTLSTSNPHLFEQFSRVKLYFNYVIKGSQLVLANFFPCRDLVTLTGFYNKLSSAMSQTPWKADGFAFTNPVESSIEQSLARVFNTLFQSCEFKLIASGREDCDVRMMGKGRRFALEIYNCKSDLIGAFFTIKKISTSNGAENHCIIPNTEEIDRSFQITSEDLTKIVNTITKGAKGNALEAVVQLYNKAIVFKLPDWRTLNQATAIDPSKFITRMVKQTGDIKYLSVLSFSNLRFTFKHKSVRRDLQESGESKQKVYSCLVLSTSDLRQSHLDIAEVAINQSPKGFIVSQGNPLRMTHRRSQAYRQKRVYYISTKLLHARLFIMDIITEAGTYVKEFINGDLGRSMPSISHLLGGIDLYVLKLDVIDIKYWN</sequence>
<evidence type="ECO:0000256" key="4">
    <source>
        <dbReference type="ARBA" id="ARBA00023235"/>
    </source>
</evidence>
<dbReference type="InterPro" id="IPR039894">
    <property type="entry name" value="Pus10-like"/>
</dbReference>
<dbReference type="GO" id="GO:0160148">
    <property type="term" value="F:tRNA pseudouridine(55) synthase activity"/>
    <property type="evidence" value="ECO:0007669"/>
    <property type="project" value="UniProtKB-EC"/>
</dbReference>
<dbReference type="GeneID" id="24425545"/>
<feature type="domain" description="Pus10-like C-terminal" evidence="5">
    <location>
        <begin position="429"/>
        <end position="568"/>
    </location>
</feature>
<reference evidence="6 7" key="1">
    <citation type="journal article" date="2012" name="Nucleic Acids Res.">
        <title>Sequencing of the smallest Apicomplexan genome from the human pathogen Babesia microti.</title>
        <authorList>
            <person name="Cornillot E."/>
            <person name="Hadj-Kaddour K."/>
            <person name="Dassouli A."/>
            <person name="Noel B."/>
            <person name="Ranwez V."/>
            <person name="Vacherie B."/>
            <person name="Augagneur Y."/>
            <person name="Bres V."/>
            <person name="Duclos A."/>
            <person name="Randazzo S."/>
            <person name="Carcy B."/>
            <person name="Debierre-Grockiego F."/>
            <person name="Delbecq S."/>
            <person name="Moubri-Menage K."/>
            <person name="Shams-Eldin H."/>
            <person name="Usmani-Brown S."/>
            <person name="Bringaud F."/>
            <person name="Wincker P."/>
            <person name="Vivares C.P."/>
            <person name="Schwarz R.T."/>
            <person name="Schetters T.P."/>
            <person name="Krause P.J."/>
            <person name="Gorenflot A."/>
            <person name="Berry V."/>
            <person name="Barbe V."/>
            <person name="Ben Mamoun C."/>
        </authorList>
    </citation>
    <scope>NUCLEOTIDE SEQUENCE [LARGE SCALE GENOMIC DNA]</scope>
    <source>
        <strain evidence="6 7">RI</strain>
    </source>
</reference>
<dbReference type="RefSeq" id="XP_021338811.1">
    <property type="nucleotide sequence ID" value="XM_021482275.1"/>
</dbReference>
<reference evidence="6 7" key="2">
    <citation type="journal article" date="2013" name="PLoS ONE">
        <title>Whole genome mapping and re-organization of the nuclear and mitochondrial genomes of Babesia microti isolates.</title>
        <authorList>
            <person name="Cornillot E."/>
            <person name="Dassouli A."/>
            <person name="Garg A."/>
            <person name="Pachikara N."/>
            <person name="Randazzo S."/>
            <person name="Depoix D."/>
            <person name="Carcy B."/>
            <person name="Delbecq S."/>
            <person name="Frutos R."/>
            <person name="Silva J.C."/>
            <person name="Sutton R."/>
            <person name="Krause P.J."/>
            <person name="Mamoun C.B."/>
        </authorList>
    </citation>
    <scope>NUCLEOTIDE SEQUENCE [LARGE SCALE GENOMIC DNA]</scope>
    <source>
        <strain evidence="6 7">RI</strain>
    </source>
</reference>
<keyword evidence="7" id="KW-1185">Reference proteome</keyword>
<gene>
    <name evidence="6" type="ORF">BMR1_03g04490</name>
</gene>
<evidence type="ECO:0000256" key="3">
    <source>
        <dbReference type="ARBA" id="ARBA00022694"/>
    </source>
</evidence>
<feature type="domain" description="Pus10-like C-terminal" evidence="5">
    <location>
        <begin position="245"/>
        <end position="324"/>
    </location>
</feature>
<dbReference type="InterPro" id="IPR048741">
    <property type="entry name" value="Pus10-like_C"/>
</dbReference>
<name>A0A1R4ACE1_BABMR</name>
<evidence type="ECO:0000313" key="6">
    <source>
        <dbReference type="EMBL" id="SJK86683.1"/>
    </source>
</evidence>
<proteinExistence type="inferred from homology"/>
<dbReference type="Proteomes" id="UP000002899">
    <property type="component" value="Chromosome III"/>
</dbReference>
<keyword evidence="4 6" id="KW-0413">Isomerase</keyword>
<comment type="similarity">
    <text evidence="1">Belongs to the pseudouridine synthase Pus10 family.</text>
</comment>
<dbReference type="EC" id="5.4.99.25" evidence="2"/>
<evidence type="ECO:0000256" key="1">
    <source>
        <dbReference type="ARBA" id="ARBA00009652"/>
    </source>
</evidence>
<evidence type="ECO:0000259" key="5">
    <source>
        <dbReference type="Pfam" id="PF21238"/>
    </source>
</evidence>
<organism evidence="6 7">
    <name type="scientific">Babesia microti (strain RI)</name>
    <dbReference type="NCBI Taxonomy" id="1133968"/>
    <lineage>
        <taxon>Eukaryota</taxon>
        <taxon>Sar</taxon>
        <taxon>Alveolata</taxon>
        <taxon>Apicomplexa</taxon>
        <taxon>Aconoidasida</taxon>
        <taxon>Piroplasmida</taxon>
        <taxon>Babesiidae</taxon>
        <taxon>Babesia</taxon>
    </lineage>
</organism>
<dbReference type="SUPFAM" id="SSF55120">
    <property type="entry name" value="Pseudouridine synthase"/>
    <property type="match status" value="1"/>
</dbReference>
<protein>
    <recommendedName>
        <fullName evidence="2">tRNA pseudouridine(55) synthase</fullName>
        <ecNumber evidence="2">5.4.99.25</ecNumber>
    </recommendedName>
</protein>